<feature type="binding site" evidence="8">
    <location>
        <position position="125"/>
    </location>
    <ligand>
        <name>phosphoenolpyruvate</name>
        <dbReference type="ChEBI" id="CHEBI:58702"/>
    </ligand>
</feature>
<feature type="binding site" evidence="8">
    <location>
        <position position="171"/>
    </location>
    <ligand>
        <name>3-phosphoshikimate</name>
        <dbReference type="ChEBI" id="CHEBI:145989"/>
    </ligand>
</feature>
<comment type="subcellular location">
    <subcellularLocation>
        <location evidence="8">Cytoplasm</location>
    </subcellularLocation>
</comment>
<dbReference type="AlphaFoldDB" id="A0A1B2H8I0"/>
<feature type="binding site" evidence="8">
    <location>
        <position position="412"/>
    </location>
    <ligand>
        <name>phosphoenolpyruvate</name>
        <dbReference type="ChEBI" id="CHEBI:58702"/>
    </ligand>
</feature>
<evidence type="ECO:0000256" key="4">
    <source>
        <dbReference type="ARBA" id="ARBA00022605"/>
    </source>
</evidence>
<dbReference type="SUPFAM" id="SSF55205">
    <property type="entry name" value="EPT/RTPC-like"/>
    <property type="match status" value="1"/>
</dbReference>
<dbReference type="HAMAP" id="MF_00210">
    <property type="entry name" value="EPSP_synth"/>
    <property type="match status" value="1"/>
</dbReference>
<dbReference type="PIRSF" id="PIRSF000505">
    <property type="entry name" value="EPSPS"/>
    <property type="match status" value="1"/>
</dbReference>
<keyword evidence="6 8" id="KW-0057">Aromatic amino acid biosynthesis</keyword>
<dbReference type="Pfam" id="PF00275">
    <property type="entry name" value="EPSP_synthase"/>
    <property type="match status" value="1"/>
</dbReference>
<feature type="binding site" evidence="8">
    <location>
        <position position="23"/>
    </location>
    <ligand>
        <name>phosphoenolpyruvate</name>
        <dbReference type="ChEBI" id="CHEBI:58702"/>
    </ligand>
</feature>
<feature type="binding site" evidence="8">
    <location>
        <position position="345"/>
    </location>
    <ligand>
        <name>phosphoenolpyruvate</name>
        <dbReference type="ChEBI" id="CHEBI:58702"/>
    </ligand>
</feature>
<sequence>MQNSLYLKPISYIDGTVYLPGSKSISNRVLLISAMAKGTTYLHNLLSSHDTEYMLNALKQLGINYHLSDDKKTCCIKGIGTFFQLKTPMKLFLGNAGTAMRPLLSALSLYKNDVLLSGDERMHERPIQDLVNALKQGGALIEYKQNIGYPPIRTQGGFIGGSIVLNGNISSQFLTSLLISAPLALKDTTIFIKGSLVSQPYIDITLNLIKSFSVNIEHDSYNVFYIKGQQQYKTPGNYTIEGDASSASYFLAASAIRGGSVKVIGIDKNSIQGDIRFADILEKMGAIINWGDNFISCTRNKLYAIDLDMNHIPDSAMTIAIVALFAKGTTTIRNIYNWRVKETDRLTAMTIELKKIGAIVQEGEDFLSITPPVRFKYSNIETYNDHRIAMCFSLICLSGTAVNIINPSCTSKTFPSYFKKFLSISKTV</sequence>
<dbReference type="GO" id="GO:0009423">
    <property type="term" value="P:chorismate biosynthetic process"/>
    <property type="evidence" value="ECO:0007669"/>
    <property type="project" value="UniProtKB-UniRule"/>
</dbReference>
<feature type="active site" description="Proton acceptor" evidence="8">
    <location>
        <position position="314"/>
    </location>
</feature>
<feature type="binding site" evidence="8">
    <location>
        <position position="172"/>
    </location>
    <ligand>
        <name>phosphoenolpyruvate</name>
        <dbReference type="ChEBI" id="CHEBI:58702"/>
    </ligand>
</feature>
<dbReference type="EMBL" id="CP013259">
    <property type="protein sequence ID" value="ANZ22524.1"/>
    <property type="molecule type" value="Genomic_DNA"/>
</dbReference>
<feature type="binding site" evidence="8">
    <location>
        <position position="198"/>
    </location>
    <ligand>
        <name>3-phosphoshikimate</name>
        <dbReference type="ChEBI" id="CHEBI:145989"/>
    </ligand>
</feature>
<dbReference type="UniPathway" id="UPA00053">
    <property type="reaction ID" value="UER00089"/>
</dbReference>
<dbReference type="GO" id="GO:0003866">
    <property type="term" value="F:3-phosphoshikimate 1-carboxyvinyltransferase activity"/>
    <property type="evidence" value="ECO:0007669"/>
    <property type="project" value="UniProtKB-UniRule"/>
</dbReference>
<accession>A0A1B2H8I0</accession>
<dbReference type="PANTHER" id="PTHR21090:SF5">
    <property type="entry name" value="PENTAFUNCTIONAL AROM POLYPEPTIDE"/>
    <property type="match status" value="1"/>
</dbReference>
<comment type="pathway">
    <text evidence="1 8">Metabolic intermediate biosynthesis; chorismate biosynthesis; chorismate from D-erythrose 4-phosphate and phosphoenolpyruvate: step 6/7.</text>
</comment>
<keyword evidence="3 8" id="KW-0963">Cytoplasm</keyword>
<dbReference type="RefSeq" id="WP_075433345.1">
    <property type="nucleotide sequence ID" value="NZ_CP013259.1"/>
</dbReference>
<dbReference type="OrthoDB" id="9809920at2"/>
<dbReference type="NCBIfam" id="TIGR01356">
    <property type="entry name" value="aroA"/>
    <property type="match status" value="1"/>
</dbReference>
<evidence type="ECO:0000313" key="10">
    <source>
        <dbReference type="EMBL" id="ANZ22524.1"/>
    </source>
</evidence>
<dbReference type="STRING" id="118101.ATN01_01550"/>
<reference evidence="10 11" key="1">
    <citation type="submission" date="2015-11" db="EMBL/GenBank/DDBJ databases">
        <title>The complete genome of Buchnera aphidicola from Diuraphis noxia biotype SAM.</title>
        <authorList>
            <person name="Burger N.F.V."/>
            <person name="Oberholster A.-M."/>
        </authorList>
    </citation>
    <scope>NUCLEOTIDE SEQUENCE [LARGE SCALE GENOMIC DNA]</scope>
    <source>
        <strain evidence="10">SAM</strain>
    </source>
</reference>
<organism evidence="10 11">
    <name type="scientific">Buchnera aphidicola subsp. Diuraphis noxia</name>
    <dbReference type="NCBI Taxonomy" id="118101"/>
    <lineage>
        <taxon>Bacteria</taxon>
        <taxon>Pseudomonadati</taxon>
        <taxon>Pseudomonadota</taxon>
        <taxon>Gammaproteobacteria</taxon>
        <taxon>Enterobacterales</taxon>
        <taxon>Erwiniaceae</taxon>
        <taxon>Buchnera</taxon>
    </lineage>
</organism>
<dbReference type="PANTHER" id="PTHR21090">
    <property type="entry name" value="AROM/DEHYDROQUINATE SYNTHASE"/>
    <property type="match status" value="1"/>
</dbReference>
<name>A0A1B2H8I0_BUCDN</name>
<dbReference type="FunFam" id="3.65.10.10:FF:000004">
    <property type="entry name" value="3-phosphoshikimate 1-carboxyvinyltransferase"/>
    <property type="match status" value="1"/>
</dbReference>
<dbReference type="InterPro" id="IPR001986">
    <property type="entry name" value="Enolpyruvate_Tfrase_dom"/>
</dbReference>
<feature type="binding site" evidence="8">
    <location>
        <position position="23"/>
    </location>
    <ligand>
        <name>3-phosphoshikimate</name>
        <dbReference type="ChEBI" id="CHEBI:145989"/>
    </ligand>
</feature>
<dbReference type="Gene3D" id="3.65.10.10">
    <property type="entry name" value="Enolpyruvate transferase domain"/>
    <property type="match status" value="2"/>
</dbReference>
<dbReference type="PROSITE" id="PS00885">
    <property type="entry name" value="EPSP_SYNTHASE_2"/>
    <property type="match status" value="1"/>
</dbReference>
<evidence type="ECO:0000256" key="5">
    <source>
        <dbReference type="ARBA" id="ARBA00022679"/>
    </source>
</evidence>
<comment type="function">
    <text evidence="8">Catalyzes the transfer of the enolpyruvyl moiety of phosphoenolpyruvate (PEP) to the 5-hydroxyl of shikimate-3-phosphate (S3P) to produce enolpyruvyl shikimate-3-phosphate and inorganic phosphate.</text>
</comment>
<feature type="binding site" evidence="8">
    <location>
        <position position="172"/>
    </location>
    <ligand>
        <name>3-phosphoshikimate</name>
        <dbReference type="ChEBI" id="CHEBI:145989"/>
    </ligand>
</feature>
<evidence type="ECO:0000256" key="3">
    <source>
        <dbReference type="ARBA" id="ARBA00022490"/>
    </source>
</evidence>
<dbReference type="FunFam" id="3.65.10.10:FF:000003">
    <property type="entry name" value="3-phosphoshikimate 1-carboxyvinyltransferase"/>
    <property type="match status" value="1"/>
</dbReference>
<dbReference type="Proteomes" id="UP000093070">
    <property type="component" value="Chromosome"/>
</dbReference>
<dbReference type="PATRIC" id="fig|118101.4.peg.308"/>
<feature type="binding site" evidence="8">
    <location>
        <position position="387"/>
    </location>
    <ligand>
        <name>phosphoenolpyruvate</name>
        <dbReference type="ChEBI" id="CHEBI:58702"/>
    </ligand>
</feature>
<dbReference type="CDD" id="cd01556">
    <property type="entry name" value="EPSP_synthase"/>
    <property type="match status" value="1"/>
</dbReference>
<evidence type="ECO:0000259" key="9">
    <source>
        <dbReference type="Pfam" id="PF00275"/>
    </source>
</evidence>
<evidence type="ECO:0000256" key="1">
    <source>
        <dbReference type="ARBA" id="ARBA00004811"/>
    </source>
</evidence>
<feature type="binding site" evidence="8">
    <location>
        <position position="314"/>
    </location>
    <ligand>
        <name>3-phosphoshikimate</name>
        <dbReference type="ChEBI" id="CHEBI:145989"/>
    </ligand>
</feature>
<feature type="binding site" evidence="8">
    <location>
        <position position="337"/>
    </location>
    <ligand>
        <name>3-phosphoshikimate</name>
        <dbReference type="ChEBI" id="CHEBI:145989"/>
    </ligand>
</feature>
<comment type="subunit">
    <text evidence="8">Monomer.</text>
</comment>
<evidence type="ECO:0000256" key="6">
    <source>
        <dbReference type="ARBA" id="ARBA00023141"/>
    </source>
</evidence>
<proteinExistence type="inferred from homology"/>
<comment type="similarity">
    <text evidence="2 8">Belongs to the EPSP synthase family.</text>
</comment>
<dbReference type="PROSITE" id="PS00104">
    <property type="entry name" value="EPSP_SYNTHASE_1"/>
    <property type="match status" value="1"/>
</dbReference>
<evidence type="ECO:0000256" key="7">
    <source>
        <dbReference type="ARBA" id="ARBA00044633"/>
    </source>
</evidence>
<evidence type="ECO:0000313" key="11">
    <source>
        <dbReference type="Proteomes" id="UP000093070"/>
    </source>
</evidence>
<evidence type="ECO:0000256" key="8">
    <source>
        <dbReference type="HAMAP-Rule" id="MF_00210"/>
    </source>
</evidence>
<dbReference type="InterPro" id="IPR013792">
    <property type="entry name" value="RNA3'P_cycl/enolpyr_Trfase_a/b"/>
</dbReference>
<dbReference type="InterPro" id="IPR006264">
    <property type="entry name" value="EPSP_synthase"/>
</dbReference>
<dbReference type="GO" id="GO:0009073">
    <property type="term" value="P:aromatic amino acid family biosynthetic process"/>
    <property type="evidence" value="ECO:0007669"/>
    <property type="project" value="UniProtKB-KW"/>
</dbReference>
<keyword evidence="4 8" id="KW-0028">Amino-acid biosynthesis</keyword>
<gene>
    <name evidence="8" type="primary">aroA</name>
    <name evidence="10" type="ORF">ATN01_01550</name>
</gene>
<dbReference type="EC" id="2.5.1.19" evidence="8"/>
<dbReference type="InterPro" id="IPR023193">
    <property type="entry name" value="EPSP_synthase_CS"/>
</dbReference>
<keyword evidence="5 8" id="KW-0808">Transferase</keyword>
<feature type="domain" description="Enolpyruvate transferase" evidence="9">
    <location>
        <begin position="8"/>
        <end position="420"/>
    </location>
</feature>
<protein>
    <recommendedName>
        <fullName evidence="8">3-phosphoshikimate 1-carboxyvinyltransferase</fullName>
        <ecNumber evidence="8">2.5.1.19</ecNumber>
    </recommendedName>
    <alternativeName>
        <fullName evidence="8">5-enolpyruvylshikimate-3-phosphate synthase</fullName>
        <shortName evidence="8">EPSP synthase</shortName>
        <shortName evidence="8">EPSPS</shortName>
    </alternativeName>
</protein>
<feature type="binding site" evidence="8">
    <location>
        <position position="28"/>
    </location>
    <ligand>
        <name>3-phosphoshikimate</name>
        <dbReference type="ChEBI" id="CHEBI:145989"/>
    </ligand>
</feature>
<feature type="binding site" evidence="8">
    <location>
        <position position="24"/>
    </location>
    <ligand>
        <name>3-phosphoshikimate</name>
        <dbReference type="ChEBI" id="CHEBI:145989"/>
    </ligand>
</feature>
<feature type="binding site" evidence="8">
    <location>
        <position position="341"/>
    </location>
    <ligand>
        <name>3-phosphoshikimate</name>
        <dbReference type="ChEBI" id="CHEBI:145989"/>
    </ligand>
</feature>
<dbReference type="GO" id="GO:0008652">
    <property type="term" value="P:amino acid biosynthetic process"/>
    <property type="evidence" value="ECO:0007669"/>
    <property type="project" value="UniProtKB-KW"/>
</dbReference>
<evidence type="ECO:0000256" key="2">
    <source>
        <dbReference type="ARBA" id="ARBA00009948"/>
    </source>
</evidence>
<dbReference type="GO" id="GO:0005737">
    <property type="term" value="C:cytoplasm"/>
    <property type="evidence" value="ECO:0007669"/>
    <property type="project" value="UniProtKB-SubCell"/>
</dbReference>
<comment type="catalytic activity">
    <reaction evidence="7">
        <text>3-phosphoshikimate + phosphoenolpyruvate = 5-O-(1-carboxyvinyl)-3-phosphoshikimate + phosphate</text>
        <dbReference type="Rhea" id="RHEA:21256"/>
        <dbReference type="ChEBI" id="CHEBI:43474"/>
        <dbReference type="ChEBI" id="CHEBI:57701"/>
        <dbReference type="ChEBI" id="CHEBI:58702"/>
        <dbReference type="ChEBI" id="CHEBI:145989"/>
        <dbReference type="EC" id="2.5.1.19"/>
    </reaction>
    <physiologicalReaction direction="left-to-right" evidence="7">
        <dbReference type="Rhea" id="RHEA:21257"/>
    </physiologicalReaction>
</comment>
<dbReference type="InterPro" id="IPR036968">
    <property type="entry name" value="Enolpyruvate_Tfrase_sf"/>
</dbReference>
<feature type="binding site" evidence="8">
    <location>
        <position position="97"/>
    </location>
    <ligand>
        <name>phosphoenolpyruvate</name>
        <dbReference type="ChEBI" id="CHEBI:58702"/>
    </ligand>
</feature>
<feature type="binding site" evidence="8">
    <location>
        <position position="170"/>
    </location>
    <ligand>
        <name>3-phosphoshikimate</name>
        <dbReference type="ChEBI" id="CHEBI:145989"/>
    </ligand>
</feature>